<name>A0AAE9W6M9_9SCHI</name>
<accession>A0AAE9W6M9</accession>
<evidence type="ECO:0000256" key="2">
    <source>
        <dbReference type="ARBA" id="ARBA00023128"/>
    </source>
</evidence>
<dbReference type="Gene3D" id="3.40.1350.10">
    <property type="match status" value="1"/>
</dbReference>
<proteinExistence type="predicted"/>
<keyword evidence="2" id="KW-0496">Mitochondrion</keyword>
<dbReference type="GO" id="GO:0004519">
    <property type="term" value="F:endonuclease activity"/>
    <property type="evidence" value="ECO:0007669"/>
    <property type="project" value="UniProtKB-KW"/>
</dbReference>
<dbReference type="GeneID" id="80875526"/>
<dbReference type="PANTHER" id="PTHR28133">
    <property type="entry name" value="REQUIRED FOR RESPIRATORY GROWTH PROTEIN 7, MITOCHONDRIAL"/>
    <property type="match status" value="1"/>
</dbReference>
<dbReference type="Proteomes" id="UP001212411">
    <property type="component" value="Chromosome 1"/>
</dbReference>
<dbReference type="GO" id="GO:0006302">
    <property type="term" value="P:double-strand break repair"/>
    <property type="evidence" value="ECO:0007669"/>
    <property type="project" value="UniProtKB-ARBA"/>
</dbReference>
<gene>
    <name evidence="3" type="ORF">SOMG_02044</name>
</gene>
<evidence type="ECO:0000256" key="1">
    <source>
        <dbReference type="ARBA" id="ARBA00004173"/>
    </source>
</evidence>
<comment type="subcellular location">
    <subcellularLocation>
        <location evidence="1">Mitochondrion</location>
    </subcellularLocation>
</comment>
<dbReference type="Pfam" id="PF10356">
    <property type="entry name" value="RRG7"/>
    <property type="match status" value="2"/>
</dbReference>
<reference evidence="3 4" key="1">
    <citation type="journal article" date="2023" name="G3 (Bethesda)">
        <title>A high-quality reference genome for the fission yeast Schizosaccharomyces osmophilus.</title>
        <authorList>
            <person name="Jia G.S."/>
            <person name="Zhang W.C."/>
            <person name="Liang Y."/>
            <person name="Liu X.H."/>
            <person name="Rhind N."/>
            <person name="Pidoux A."/>
            <person name="Brysch-Herzberg M."/>
            <person name="Du L.L."/>
        </authorList>
    </citation>
    <scope>NUCLEOTIDE SEQUENCE [LARGE SCALE GENOMIC DNA]</scope>
    <source>
        <strain evidence="3 4">CBS 15793</strain>
    </source>
</reference>
<evidence type="ECO:0000313" key="3">
    <source>
        <dbReference type="EMBL" id="WBW70539.1"/>
    </source>
</evidence>
<dbReference type="InterPro" id="IPR011856">
    <property type="entry name" value="tRNA_endonuc-like_dom_sf"/>
</dbReference>
<sequence length="241" mass="27018">MNAGKLNIRVFNQVTRLSNVQLGCRLLHSNHSSLQSYLKYLEWKNCSFKTTLVQGTLFEYLVKHILEKHGFTLKRCGGKDDRGIDLLGKFPSGSSIEAKVAVSCKSNKAAIGPKYVRELEGSLSWCPLNTLGILACLSNFTSASLKAIQVSERPLAVCRIYIDHHSSYMFQFAWNSAASIMFNDMSVRQLYNSNTLIDTSEETSLIPYKFISKVLCDSASNEDRPIPIGLFYKSKQISQLV</sequence>
<evidence type="ECO:0000313" key="4">
    <source>
        <dbReference type="Proteomes" id="UP001212411"/>
    </source>
</evidence>
<protein>
    <submittedName>
        <fullName evidence="3">Mitochondrial endonuclease family</fullName>
    </submittedName>
</protein>
<keyword evidence="3" id="KW-0378">Hydrolase</keyword>
<dbReference type="GO" id="GO:0005739">
    <property type="term" value="C:mitochondrion"/>
    <property type="evidence" value="ECO:0007669"/>
    <property type="project" value="UniProtKB-SubCell"/>
</dbReference>
<dbReference type="InterPro" id="IPR018828">
    <property type="entry name" value="RRG7"/>
</dbReference>
<dbReference type="PANTHER" id="PTHR28133:SF1">
    <property type="entry name" value="REQUIRED FOR RESPIRATORY GROWTH PROTEIN 7, MITOCHONDRIAL"/>
    <property type="match status" value="1"/>
</dbReference>
<keyword evidence="4" id="KW-1185">Reference proteome</keyword>
<organism evidence="3 4">
    <name type="scientific">Schizosaccharomyces osmophilus</name>
    <dbReference type="NCBI Taxonomy" id="2545709"/>
    <lineage>
        <taxon>Eukaryota</taxon>
        <taxon>Fungi</taxon>
        <taxon>Dikarya</taxon>
        <taxon>Ascomycota</taxon>
        <taxon>Taphrinomycotina</taxon>
        <taxon>Schizosaccharomycetes</taxon>
        <taxon>Schizosaccharomycetales</taxon>
        <taxon>Schizosaccharomycetaceae</taxon>
        <taxon>Schizosaccharomyces</taxon>
    </lineage>
</organism>
<dbReference type="KEGG" id="som:SOMG_02044"/>
<dbReference type="AlphaFoldDB" id="A0AAE9W6M9"/>
<dbReference type="RefSeq" id="XP_056034782.1">
    <property type="nucleotide sequence ID" value="XM_056180837.1"/>
</dbReference>
<keyword evidence="3" id="KW-0255">Endonuclease</keyword>
<dbReference type="GO" id="GO:0003676">
    <property type="term" value="F:nucleic acid binding"/>
    <property type="evidence" value="ECO:0007669"/>
    <property type="project" value="InterPro"/>
</dbReference>
<dbReference type="SUPFAM" id="SSF52980">
    <property type="entry name" value="Restriction endonuclease-like"/>
    <property type="match status" value="1"/>
</dbReference>
<keyword evidence="3" id="KW-0540">Nuclease</keyword>
<dbReference type="InterPro" id="IPR011335">
    <property type="entry name" value="Restrct_endonuc-II-like"/>
</dbReference>
<dbReference type="EMBL" id="CP115611">
    <property type="protein sequence ID" value="WBW70539.1"/>
    <property type="molecule type" value="Genomic_DNA"/>
</dbReference>